<protein>
    <submittedName>
        <fullName evidence="1">Uncharacterized protein</fullName>
    </submittedName>
</protein>
<sequence length="61" mass="7337">MSNDLKLEQSSVYLRSKFWKKMITAHTDLRTIEMIEFKKIRAFYWSDFENSSPESKLDTSK</sequence>
<proteinExistence type="predicted"/>
<evidence type="ECO:0000313" key="1">
    <source>
        <dbReference type="EMBL" id="KAJ6640235.1"/>
    </source>
</evidence>
<dbReference type="EMBL" id="WJQU01000003">
    <property type="protein sequence ID" value="KAJ6640235.1"/>
    <property type="molecule type" value="Genomic_DNA"/>
</dbReference>
<name>A0A9Q0MZU7_9DIPT</name>
<accession>A0A9Q0MZU7</accession>
<reference evidence="1" key="1">
    <citation type="submission" date="2022-07" db="EMBL/GenBank/DDBJ databases">
        <authorList>
            <person name="Trinca V."/>
            <person name="Uliana J.V.C."/>
            <person name="Torres T.T."/>
            <person name="Ward R.J."/>
            <person name="Monesi N."/>
        </authorList>
    </citation>
    <scope>NUCLEOTIDE SEQUENCE</scope>
    <source>
        <strain evidence="1">HSMRA1968</strain>
        <tissue evidence="1">Whole embryos</tissue>
    </source>
</reference>
<gene>
    <name evidence="1" type="ORF">Bhyg_12985</name>
</gene>
<evidence type="ECO:0000313" key="2">
    <source>
        <dbReference type="Proteomes" id="UP001151699"/>
    </source>
</evidence>
<dbReference type="Proteomes" id="UP001151699">
    <property type="component" value="Chromosome X"/>
</dbReference>
<organism evidence="1 2">
    <name type="scientific">Pseudolycoriella hygida</name>
    <dbReference type="NCBI Taxonomy" id="35572"/>
    <lineage>
        <taxon>Eukaryota</taxon>
        <taxon>Metazoa</taxon>
        <taxon>Ecdysozoa</taxon>
        <taxon>Arthropoda</taxon>
        <taxon>Hexapoda</taxon>
        <taxon>Insecta</taxon>
        <taxon>Pterygota</taxon>
        <taxon>Neoptera</taxon>
        <taxon>Endopterygota</taxon>
        <taxon>Diptera</taxon>
        <taxon>Nematocera</taxon>
        <taxon>Sciaroidea</taxon>
        <taxon>Sciaridae</taxon>
        <taxon>Pseudolycoriella</taxon>
    </lineage>
</organism>
<comment type="caution">
    <text evidence="1">The sequence shown here is derived from an EMBL/GenBank/DDBJ whole genome shotgun (WGS) entry which is preliminary data.</text>
</comment>
<dbReference type="AlphaFoldDB" id="A0A9Q0MZU7"/>
<keyword evidence="2" id="KW-1185">Reference proteome</keyword>